<reference evidence="2" key="1">
    <citation type="submission" date="2022-04" db="EMBL/GenBank/DDBJ databases">
        <title>Carnegiea gigantea Genome sequencing and assembly v2.</title>
        <authorList>
            <person name="Copetti D."/>
            <person name="Sanderson M.J."/>
            <person name="Burquez A."/>
            <person name="Wojciechowski M.F."/>
        </authorList>
    </citation>
    <scope>NUCLEOTIDE SEQUENCE</scope>
    <source>
        <strain evidence="2">SGP5-SGP5p</strain>
        <tissue evidence="2">Aerial part</tissue>
    </source>
</reference>
<comment type="caution">
    <text evidence="2">The sequence shown here is derived from an EMBL/GenBank/DDBJ whole genome shotgun (WGS) entry which is preliminary data.</text>
</comment>
<dbReference type="OrthoDB" id="1913152at2759"/>
<feature type="region of interest" description="Disordered" evidence="1">
    <location>
        <begin position="912"/>
        <end position="933"/>
    </location>
</feature>
<gene>
    <name evidence="2" type="ORF">Cgig2_007916</name>
</gene>
<dbReference type="AlphaFoldDB" id="A0A9Q1QGY9"/>
<protein>
    <submittedName>
        <fullName evidence="2">Uncharacterized protein</fullName>
    </submittedName>
</protein>
<dbReference type="PANTHER" id="PTHR21556">
    <property type="entry name" value="TRESLIN"/>
    <property type="match status" value="1"/>
</dbReference>
<dbReference type="GO" id="GO:0010212">
    <property type="term" value="P:response to ionizing radiation"/>
    <property type="evidence" value="ECO:0007669"/>
    <property type="project" value="InterPro"/>
</dbReference>
<dbReference type="Proteomes" id="UP001153076">
    <property type="component" value="Unassembled WGS sequence"/>
</dbReference>
<dbReference type="GO" id="GO:0030174">
    <property type="term" value="P:regulation of DNA-templated DNA replication initiation"/>
    <property type="evidence" value="ECO:0007669"/>
    <property type="project" value="TreeGrafter"/>
</dbReference>
<feature type="region of interest" description="Disordered" evidence="1">
    <location>
        <begin position="825"/>
        <end position="876"/>
    </location>
</feature>
<keyword evidence="3" id="KW-1185">Reference proteome</keyword>
<dbReference type="GO" id="GO:0007095">
    <property type="term" value="P:mitotic G2 DNA damage checkpoint signaling"/>
    <property type="evidence" value="ECO:0007669"/>
    <property type="project" value="TreeGrafter"/>
</dbReference>
<dbReference type="EMBL" id="JAKOGI010000147">
    <property type="protein sequence ID" value="KAJ8442078.1"/>
    <property type="molecule type" value="Genomic_DNA"/>
</dbReference>
<name>A0A9Q1QGY9_9CARY</name>
<feature type="compositionally biased region" description="Basic and acidic residues" evidence="1">
    <location>
        <begin position="840"/>
        <end position="850"/>
    </location>
</feature>
<sequence>MGGANPLDYSKTQRIVLLIDLNPLLYHLQNPNPDLANYLTPLLTSIKTLLSFPPLSHSLSSFKLFFSSLSPLLSSSALLKLHLPCSYNPNSLSFNHPNETLISLSETLNSLSNLRSCEIPSSKARADLMSSSIAQVIHDYAWDLSDSDECPDGSDSMGRVRSNLVVLFSPICRSFNDLSDFMGGVGNDELSDCDAFCDKFRGVFGYVKDGFLSRDVHFSWVDVRYETECSKIKRGDEIDEYGGFLGLFRSGVKGLGWGFCSSDSIVFGPALVPFGLIYPMIGVSSNYRNFNAMHKNICGQLNLEILDVRGKPLECKCCDLQLLDVKAFPGHRPDRLLHLSEYGKMGAEICHQTYGMCEFFSEGLVKIDVKAICRHYELMKMEDQISDVVLLNELSVDSKKSKEEKSMDFCTDIVIDLLSKETGTLVKSRSPPLWQILLSFLCRRGYWALVSVSNANGNSTIGFLKPFTIDSAYLFVLKGDAETHCGAEFGIGMNSANEIPGGESRRKNKKYPYRYKDLSWSSFCKAAYEHCEMELEEAYFSKGCDTSKKLKFLRCWMKQIVKNSLPFPFKPEIPKIHSQDQEKVEHRLKQLHQECEQPLPLAEENGAKAPPQVEEAAGSLPVAADAFFSNLSERIQHGVESGVDLVAFSHRIVRSCIYWLSQRLGPDVNKGSQASVEKSDGSSCGGLIAGELMKILLQDPKDVAGKHKASNRSSKSHDAKVSKMSSGDKVREYELQILFRMEILQSEIAVGIRESIKQKFVKQICSLLEAIQCNMEDGFFGDFNLNDYVSRILRSRYSQNLGGIIHRICEQMDLLLFDDEDESPNPLLNSEDSNQSWRVGDNDRGSEPHSTDSFSGPLRGNGQSQRESGRSDHDWKLVEAQERRERALRFASFTRRAMPELQRVWAPKLNKLSRSQSDSFHRSKRKNRQRESYDMVCETPMSGAKKCLFPSEDSIGDQDCRTKGGSCVPRSLFEDRSLDLD</sequence>
<dbReference type="GO" id="GO:0006260">
    <property type="term" value="P:DNA replication"/>
    <property type="evidence" value="ECO:0007669"/>
    <property type="project" value="InterPro"/>
</dbReference>
<evidence type="ECO:0000313" key="3">
    <source>
        <dbReference type="Proteomes" id="UP001153076"/>
    </source>
</evidence>
<accession>A0A9Q1QGY9</accession>
<evidence type="ECO:0000313" key="2">
    <source>
        <dbReference type="EMBL" id="KAJ8442078.1"/>
    </source>
</evidence>
<dbReference type="InterPro" id="IPR026153">
    <property type="entry name" value="Treslin"/>
</dbReference>
<dbReference type="PANTHER" id="PTHR21556:SF2">
    <property type="entry name" value="TRESLIN"/>
    <property type="match status" value="1"/>
</dbReference>
<organism evidence="2 3">
    <name type="scientific">Carnegiea gigantea</name>
    <dbReference type="NCBI Taxonomy" id="171969"/>
    <lineage>
        <taxon>Eukaryota</taxon>
        <taxon>Viridiplantae</taxon>
        <taxon>Streptophyta</taxon>
        <taxon>Embryophyta</taxon>
        <taxon>Tracheophyta</taxon>
        <taxon>Spermatophyta</taxon>
        <taxon>Magnoliopsida</taxon>
        <taxon>eudicotyledons</taxon>
        <taxon>Gunneridae</taxon>
        <taxon>Pentapetalae</taxon>
        <taxon>Caryophyllales</taxon>
        <taxon>Cactineae</taxon>
        <taxon>Cactaceae</taxon>
        <taxon>Cactoideae</taxon>
        <taxon>Echinocereeae</taxon>
        <taxon>Carnegiea</taxon>
    </lineage>
</organism>
<dbReference type="GO" id="GO:0003682">
    <property type="term" value="F:chromatin binding"/>
    <property type="evidence" value="ECO:0007669"/>
    <property type="project" value="TreeGrafter"/>
</dbReference>
<evidence type="ECO:0000256" key="1">
    <source>
        <dbReference type="SAM" id="MobiDB-lite"/>
    </source>
</evidence>
<dbReference type="GO" id="GO:0005634">
    <property type="term" value="C:nucleus"/>
    <property type="evidence" value="ECO:0007669"/>
    <property type="project" value="InterPro"/>
</dbReference>
<feature type="compositionally biased region" description="Polar residues" evidence="1">
    <location>
        <begin position="826"/>
        <end position="837"/>
    </location>
</feature>
<dbReference type="GO" id="GO:0033314">
    <property type="term" value="P:mitotic DNA replication checkpoint signaling"/>
    <property type="evidence" value="ECO:0007669"/>
    <property type="project" value="InterPro"/>
</dbReference>
<feature type="compositionally biased region" description="Basic and acidic residues" evidence="1">
    <location>
        <begin position="867"/>
        <end position="876"/>
    </location>
</feature>
<proteinExistence type="predicted"/>